<evidence type="ECO:0000313" key="6">
    <source>
        <dbReference type="Proteomes" id="UP000435649"/>
    </source>
</evidence>
<dbReference type="GO" id="GO:0006281">
    <property type="term" value="P:DNA repair"/>
    <property type="evidence" value="ECO:0007669"/>
    <property type="project" value="TreeGrafter"/>
</dbReference>
<comment type="similarity">
    <text evidence="3">Belongs to the HAD-like hydrolase superfamily. CbbY/CbbZ/Gph/YieH family.</text>
</comment>
<dbReference type="Gene3D" id="1.10.150.240">
    <property type="entry name" value="Putative phosphatase, domain 2"/>
    <property type="match status" value="1"/>
</dbReference>
<dbReference type="GO" id="GO:0008967">
    <property type="term" value="F:phosphoglycolate phosphatase activity"/>
    <property type="evidence" value="ECO:0007669"/>
    <property type="project" value="UniProtKB-EC"/>
</dbReference>
<dbReference type="SFLD" id="SFLDS00003">
    <property type="entry name" value="Haloacid_Dehalogenase"/>
    <property type="match status" value="1"/>
</dbReference>
<dbReference type="Gene3D" id="3.40.50.1000">
    <property type="entry name" value="HAD superfamily/HAD-like"/>
    <property type="match status" value="1"/>
</dbReference>
<dbReference type="EC" id="3.1.3.18" evidence="4"/>
<dbReference type="Pfam" id="PF13419">
    <property type="entry name" value="HAD_2"/>
    <property type="match status" value="1"/>
</dbReference>
<protein>
    <recommendedName>
        <fullName evidence="4">phosphoglycolate phosphatase</fullName>
        <ecNumber evidence="4">3.1.3.18</ecNumber>
    </recommendedName>
</protein>
<dbReference type="InterPro" id="IPR036412">
    <property type="entry name" value="HAD-like_sf"/>
</dbReference>
<dbReference type="InterPro" id="IPR041492">
    <property type="entry name" value="HAD_2"/>
</dbReference>
<evidence type="ECO:0000313" key="5">
    <source>
        <dbReference type="EMBL" id="MST95478.1"/>
    </source>
</evidence>
<proteinExistence type="inferred from homology"/>
<evidence type="ECO:0000256" key="3">
    <source>
        <dbReference type="ARBA" id="ARBA00006171"/>
    </source>
</evidence>
<reference evidence="5 6" key="1">
    <citation type="submission" date="2019-08" db="EMBL/GenBank/DDBJ databases">
        <title>In-depth cultivation of the pig gut microbiome towards novel bacterial diversity and tailored functional studies.</title>
        <authorList>
            <person name="Wylensek D."/>
            <person name="Hitch T.C.A."/>
            <person name="Clavel T."/>
        </authorList>
    </citation>
    <scope>NUCLEOTIDE SEQUENCE [LARGE SCALE GENOMIC DNA]</scope>
    <source>
        <strain evidence="5 6">BBE-744-WT-12</strain>
    </source>
</reference>
<sequence length="214" mass="23425">MIRAVIFDFDGTIGNTLPLCIAAFRRAIEPLAGKQLPDEEIVATFGPSEEGTIRILAPHAYEQGLADYLNCYRELHDMCPSPFDGIPELLEWLKARGIIIALVTGKGRRSCSISLEQYGIARFFDLVETGSPEGPCKPEGIRAVLDRFLLKPEEAIYVGDTASDVASARSAGVPAVAAAWAETADRETLRRAGADQLFPTIPAFREWLENSLCR</sequence>
<dbReference type="InterPro" id="IPR050155">
    <property type="entry name" value="HAD-like_hydrolase_sf"/>
</dbReference>
<gene>
    <name evidence="5" type="ORF">FYJ85_00255</name>
</gene>
<dbReference type="PANTHER" id="PTHR43434">
    <property type="entry name" value="PHOSPHOGLYCOLATE PHOSPHATASE"/>
    <property type="match status" value="1"/>
</dbReference>
<dbReference type="EMBL" id="VUNS01000001">
    <property type="protein sequence ID" value="MST95478.1"/>
    <property type="molecule type" value="Genomic_DNA"/>
</dbReference>
<dbReference type="SFLD" id="SFLDG01129">
    <property type="entry name" value="C1.5:_HAD__Beta-PGM__Phosphata"/>
    <property type="match status" value="1"/>
</dbReference>
<comment type="catalytic activity">
    <reaction evidence="1">
        <text>2-phosphoglycolate + H2O = glycolate + phosphate</text>
        <dbReference type="Rhea" id="RHEA:14369"/>
        <dbReference type="ChEBI" id="CHEBI:15377"/>
        <dbReference type="ChEBI" id="CHEBI:29805"/>
        <dbReference type="ChEBI" id="CHEBI:43474"/>
        <dbReference type="ChEBI" id="CHEBI:58033"/>
        <dbReference type="EC" id="3.1.3.18"/>
    </reaction>
</comment>
<organism evidence="5 6">
    <name type="scientific">Victivallis lenta</name>
    <dbReference type="NCBI Taxonomy" id="2606640"/>
    <lineage>
        <taxon>Bacteria</taxon>
        <taxon>Pseudomonadati</taxon>
        <taxon>Lentisphaerota</taxon>
        <taxon>Lentisphaeria</taxon>
        <taxon>Victivallales</taxon>
        <taxon>Victivallaceae</taxon>
        <taxon>Victivallis</taxon>
    </lineage>
</organism>
<evidence type="ECO:0000256" key="4">
    <source>
        <dbReference type="ARBA" id="ARBA00013078"/>
    </source>
</evidence>
<accession>A0A844FYN3</accession>
<dbReference type="PANTHER" id="PTHR43434:SF1">
    <property type="entry name" value="PHOSPHOGLYCOLATE PHOSPHATASE"/>
    <property type="match status" value="1"/>
</dbReference>
<dbReference type="AlphaFoldDB" id="A0A844FYN3"/>
<keyword evidence="5" id="KW-0378">Hydrolase</keyword>
<evidence type="ECO:0000256" key="1">
    <source>
        <dbReference type="ARBA" id="ARBA00000830"/>
    </source>
</evidence>
<dbReference type="SUPFAM" id="SSF56784">
    <property type="entry name" value="HAD-like"/>
    <property type="match status" value="1"/>
</dbReference>
<dbReference type="InterPro" id="IPR023198">
    <property type="entry name" value="PGP-like_dom2"/>
</dbReference>
<dbReference type="InterPro" id="IPR023214">
    <property type="entry name" value="HAD_sf"/>
</dbReference>
<keyword evidence="6" id="KW-1185">Reference proteome</keyword>
<dbReference type="RefSeq" id="WP_154416611.1">
    <property type="nucleotide sequence ID" value="NZ_DBFCGB010000048.1"/>
</dbReference>
<evidence type="ECO:0000256" key="2">
    <source>
        <dbReference type="ARBA" id="ARBA00004818"/>
    </source>
</evidence>
<name>A0A844FYN3_9BACT</name>
<dbReference type="Proteomes" id="UP000435649">
    <property type="component" value="Unassembled WGS sequence"/>
</dbReference>
<comment type="caution">
    <text evidence="5">The sequence shown here is derived from an EMBL/GenBank/DDBJ whole genome shotgun (WGS) entry which is preliminary data.</text>
</comment>
<comment type="pathway">
    <text evidence="2">Organic acid metabolism; glycolate biosynthesis; glycolate from 2-phosphoglycolate: step 1/1.</text>
</comment>